<evidence type="ECO:0000259" key="3">
    <source>
        <dbReference type="PROSITE" id="PS50883"/>
    </source>
</evidence>
<proteinExistence type="predicted"/>
<evidence type="ECO:0000256" key="1">
    <source>
        <dbReference type="PROSITE-ProRule" id="PRU00244"/>
    </source>
</evidence>
<dbReference type="RefSeq" id="WP_343131731.1">
    <property type="nucleotide sequence ID" value="NZ_JBCITK010000001.1"/>
</dbReference>
<reference evidence="6 7" key="1">
    <citation type="submission" date="2024-03" db="EMBL/GenBank/DDBJ databases">
        <title>Bacilli Hybrid Assemblies.</title>
        <authorList>
            <person name="Kovac J."/>
        </authorList>
    </citation>
    <scope>NUCLEOTIDE SEQUENCE [LARGE SCALE GENOMIC DNA]</scope>
    <source>
        <strain evidence="6 7">FSL R7-0666</strain>
    </source>
</reference>
<feature type="transmembrane region" description="Helical" evidence="1">
    <location>
        <begin position="215"/>
        <end position="236"/>
    </location>
</feature>
<dbReference type="PROSITE" id="PS50887">
    <property type="entry name" value="GGDEF"/>
    <property type="match status" value="1"/>
</dbReference>
<dbReference type="InterPro" id="IPR035965">
    <property type="entry name" value="PAS-like_dom_sf"/>
</dbReference>
<dbReference type="PROSITE" id="PS50112">
    <property type="entry name" value="PAS"/>
    <property type="match status" value="1"/>
</dbReference>
<feature type="transmembrane region" description="Helical" evidence="1">
    <location>
        <begin position="108"/>
        <end position="128"/>
    </location>
</feature>
<feature type="transmembrane region" description="Helical" evidence="1">
    <location>
        <begin position="80"/>
        <end position="101"/>
    </location>
</feature>
<dbReference type="Gene3D" id="3.30.450.20">
    <property type="entry name" value="PAS domain"/>
    <property type="match status" value="1"/>
</dbReference>
<dbReference type="InterPro" id="IPR001633">
    <property type="entry name" value="EAL_dom"/>
</dbReference>
<feature type="transmembrane region" description="Helical" evidence="1">
    <location>
        <begin position="12"/>
        <end position="31"/>
    </location>
</feature>
<feature type="transmembrane region" description="Helical" evidence="1">
    <location>
        <begin position="140"/>
        <end position="161"/>
    </location>
</feature>
<sequence>MEHFHGSYSLPLVLLSFVIATLASYTALDLAERIRNGNGSKRFLWLVGGALTMGIGIWSMHFIGMLAYSFQIPVYYHVETVLLSVIFAIVASAIALLVVGLRGERHSFVLFAGGIFMAAAISGMHYVGMAAMSLEITYDFGVVALSIAIAALASFAALWLLLSIGGTKRFSLLIKLGCGIVMAIAITGMHYTGMAAATFQSGAEVGSGYVNPRGIVYWIAIGTLLSLTLTIVGIFLNKRFIEKDSDIARHESWYRSLYEHNMNGIISVSSDGIIQHVNDAAQEMMGMDASYVVQKQARDMGFIDVSSELEFQEFRRRKYETMLTRPDQQILHLTLMHVPVVVEQQVVGTHLMMKDITLQKQTEKKIKHLAYHDELTGLPNRRKFNDLIKDAVNECKENNKSFAVLTLDIDRFKMINDSLGHMYGDLFLQKVSSRITKLIDGEDIILSRLGGDEFVLIYKKELGYSLKRFATCILTLIQKPFHLKEHDFYISASIGIAIYPQHGRKAEVLLRNADTALYEVKRNMKNGYHIYTDALNAHLEEKLTLESDLRKGIVNQELILHYQPKFSIDGTKVLGLEALVRWEHPQRGLLSPGTFLPVAEETGLIFDVGAWVLKRACLQMKQWQDAGGLKIPVAVNISSQQFHQLNFDEHIRSVLFETGLEPRYLELEITESMMMDVKTSTQTLQKLSELGVKISLDDFGTGYSSLSYLKQFPINRLKIDRSFISEILTNEHDKAIVSTIISMAKHLKMDVTAEGIETKDQLDYLKTNDLMEIQGYYYSKPLPTDKIEELYMNAAVS</sequence>
<dbReference type="Gene3D" id="3.30.70.270">
    <property type="match status" value="1"/>
</dbReference>
<dbReference type="PROSITE" id="PS50924">
    <property type="entry name" value="MHYT"/>
    <property type="match status" value="1"/>
</dbReference>
<dbReference type="NCBIfam" id="TIGR00254">
    <property type="entry name" value="GGDEF"/>
    <property type="match status" value="1"/>
</dbReference>
<evidence type="ECO:0000259" key="2">
    <source>
        <dbReference type="PROSITE" id="PS50112"/>
    </source>
</evidence>
<comment type="caution">
    <text evidence="6">The sequence shown here is derived from an EMBL/GenBank/DDBJ whole genome shotgun (WGS) entry which is preliminary data.</text>
</comment>
<dbReference type="InterPro" id="IPR000014">
    <property type="entry name" value="PAS"/>
</dbReference>
<dbReference type="Gene3D" id="3.20.20.450">
    <property type="entry name" value="EAL domain"/>
    <property type="match status" value="1"/>
</dbReference>
<organism evidence="6 7">
    <name type="scientific">Alkalicoccobacillus gibsonii</name>
    <dbReference type="NCBI Taxonomy" id="79881"/>
    <lineage>
        <taxon>Bacteria</taxon>
        <taxon>Bacillati</taxon>
        <taxon>Bacillota</taxon>
        <taxon>Bacilli</taxon>
        <taxon>Bacillales</taxon>
        <taxon>Bacillaceae</taxon>
        <taxon>Alkalicoccobacillus</taxon>
    </lineage>
</organism>
<protein>
    <submittedName>
        <fullName evidence="6">EAL domain-containing protein</fullName>
    </submittedName>
</protein>
<dbReference type="CDD" id="cd01949">
    <property type="entry name" value="GGDEF"/>
    <property type="match status" value="1"/>
</dbReference>
<keyword evidence="1" id="KW-0472">Membrane</keyword>
<dbReference type="PROSITE" id="PS50883">
    <property type="entry name" value="EAL"/>
    <property type="match status" value="1"/>
</dbReference>
<dbReference type="CDD" id="cd01948">
    <property type="entry name" value="EAL"/>
    <property type="match status" value="1"/>
</dbReference>
<dbReference type="PANTHER" id="PTHR44757">
    <property type="entry name" value="DIGUANYLATE CYCLASE DGCP"/>
    <property type="match status" value="1"/>
</dbReference>
<gene>
    <name evidence="6" type="ORF">MKY91_18380</name>
</gene>
<dbReference type="Pfam" id="PF03707">
    <property type="entry name" value="MHYT"/>
    <property type="match status" value="3"/>
</dbReference>
<dbReference type="InterPro" id="IPR000160">
    <property type="entry name" value="GGDEF_dom"/>
</dbReference>
<dbReference type="SMART" id="SM00052">
    <property type="entry name" value="EAL"/>
    <property type="match status" value="1"/>
</dbReference>
<dbReference type="InterPro" id="IPR052155">
    <property type="entry name" value="Biofilm_reg_signaling"/>
</dbReference>
<feature type="domain" description="PAS" evidence="2">
    <location>
        <begin position="250"/>
        <end position="326"/>
    </location>
</feature>
<dbReference type="Pfam" id="PF00563">
    <property type="entry name" value="EAL"/>
    <property type="match status" value="1"/>
</dbReference>
<dbReference type="CDD" id="cd00130">
    <property type="entry name" value="PAS"/>
    <property type="match status" value="1"/>
</dbReference>
<evidence type="ECO:0000259" key="4">
    <source>
        <dbReference type="PROSITE" id="PS50887"/>
    </source>
</evidence>
<dbReference type="SUPFAM" id="SSF55073">
    <property type="entry name" value="Nucleotide cyclase"/>
    <property type="match status" value="1"/>
</dbReference>
<keyword evidence="1" id="KW-1133">Transmembrane helix</keyword>
<feature type="domain" description="GGDEF" evidence="4">
    <location>
        <begin position="400"/>
        <end position="533"/>
    </location>
</feature>
<accession>A0ABU9VQH6</accession>
<dbReference type="InterPro" id="IPR043128">
    <property type="entry name" value="Rev_trsase/Diguanyl_cyclase"/>
</dbReference>
<feature type="domain" description="MHYT" evidence="5">
    <location>
        <begin position="8"/>
        <end position="200"/>
    </location>
</feature>
<evidence type="ECO:0000259" key="5">
    <source>
        <dbReference type="PROSITE" id="PS50924"/>
    </source>
</evidence>
<feature type="domain" description="EAL" evidence="3">
    <location>
        <begin position="542"/>
        <end position="795"/>
    </location>
</feature>
<dbReference type="PANTHER" id="PTHR44757:SF2">
    <property type="entry name" value="BIOFILM ARCHITECTURE MAINTENANCE PROTEIN MBAA"/>
    <property type="match status" value="1"/>
</dbReference>
<dbReference type="Proteomes" id="UP001418796">
    <property type="component" value="Unassembled WGS sequence"/>
</dbReference>
<dbReference type="InterPro" id="IPR029787">
    <property type="entry name" value="Nucleotide_cyclase"/>
</dbReference>
<dbReference type="SUPFAM" id="SSF55785">
    <property type="entry name" value="PYP-like sensor domain (PAS domain)"/>
    <property type="match status" value="1"/>
</dbReference>
<feature type="transmembrane region" description="Helical" evidence="1">
    <location>
        <begin position="173"/>
        <end position="195"/>
    </location>
</feature>
<dbReference type="EMBL" id="JBCITK010000001">
    <property type="protein sequence ID" value="MEN0645131.1"/>
    <property type="molecule type" value="Genomic_DNA"/>
</dbReference>
<dbReference type="NCBIfam" id="TIGR00229">
    <property type="entry name" value="sensory_box"/>
    <property type="match status" value="1"/>
</dbReference>
<dbReference type="SMART" id="SM00267">
    <property type="entry name" value="GGDEF"/>
    <property type="match status" value="1"/>
</dbReference>
<keyword evidence="7" id="KW-1185">Reference proteome</keyword>
<evidence type="ECO:0000313" key="6">
    <source>
        <dbReference type="EMBL" id="MEN0645131.1"/>
    </source>
</evidence>
<dbReference type="Pfam" id="PF00990">
    <property type="entry name" value="GGDEF"/>
    <property type="match status" value="1"/>
</dbReference>
<keyword evidence="1" id="KW-0812">Transmembrane</keyword>
<dbReference type="SMART" id="SM00091">
    <property type="entry name" value="PAS"/>
    <property type="match status" value="1"/>
</dbReference>
<dbReference type="InterPro" id="IPR005330">
    <property type="entry name" value="MHYT_dom"/>
</dbReference>
<dbReference type="InterPro" id="IPR035919">
    <property type="entry name" value="EAL_sf"/>
</dbReference>
<feature type="transmembrane region" description="Helical" evidence="1">
    <location>
        <begin position="43"/>
        <end position="68"/>
    </location>
</feature>
<evidence type="ECO:0000313" key="7">
    <source>
        <dbReference type="Proteomes" id="UP001418796"/>
    </source>
</evidence>
<dbReference type="SUPFAM" id="SSF141868">
    <property type="entry name" value="EAL domain-like"/>
    <property type="match status" value="1"/>
</dbReference>
<name>A0ABU9VQH6_9BACI</name>